<feature type="transmembrane region" description="Helical" evidence="1">
    <location>
        <begin position="53"/>
        <end position="78"/>
    </location>
</feature>
<dbReference type="EMBL" id="JAHBBD010000007">
    <property type="protein sequence ID" value="MBW3082654.1"/>
    <property type="molecule type" value="Genomic_DNA"/>
</dbReference>
<evidence type="ECO:0000256" key="1">
    <source>
        <dbReference type="SAM" id="Phobius"/>
    </source>
</evidence>
<evidence type="ECO:0000313" key="3">
    <source>
        <dbReference type="Proteomes" id="UP000812844"/>
    </source>
</evidence>
<dbReference type="Proteomes" id="UP000812844">
    <property type="component" value="Unassembled WGS sequence"/>
</dbReference>
<dbReference type="InterPro" id="IPR008875">
    <property type="entry name" value="TraX"/>
</dbReference>
<dbReference type="Pfam" id="PF05857">
    <property type="entry name" value="TraX"/>
    <property type="match status" value="1"/>
</dbReference>
<evidence type="ECO:0000313" key="2">
    <source>
        <dbReference type="EMBL" id="MBW3082654.1"/>
    </source>
</evidence>
<feature type="transmembrane region" description="Helical" evidence="1">
    <location>
        <begin position="147"/>
        <end position="166"/>
    </location>
</feature>
<keyword evidence="1" id="KW-0472">Membrane</keyword>
<dbReference type="RefSeq" id="WP_219081037.1">
    <property type="nucleotide sequence ID" value="NZ_JAHBBD010000007.1"/>
</dbReference>
<name>A0ABS6W832_9BIFI</name>
<feature type="transmembrane region" description="Helical" evidence="1">
    <location>
        <begin position="90"/>
        <end position="108"/>
    </location>
</feature>
<feature type="transmembrane region" description="Helical" evidence="1">
    <location>
        <begin position="120"/>
        <end position="138"/>
    </location>
</feature>
<protein>
    <submittedName>
        <fullName evidence="2">ABC transporter permease</fullName>
    </submittedName>
</protein>
<keyword evidence="1" id="KW-0812">Transmembrane</keyword>
<comment type="caution">
    <text evidence="2">The sequence shown here is derived from an EMBL/GenBank/DDBJ whole genome shotgun (WGS) entry which is preliminary data.</text>
</comment>
<feature type="transmembrane region" description="Helical" evidence="1">
    <location>
        <begin position="21"/>
        <end position="41"/>
    </location>
</feature>
<feature type="transmembrane region" description="Helical" evidence="1">
    <location>
        <begin position="196"/>
        <end position="219"/>
    </location>
</feature>
<organism evidence="2 3">
    <name type="scientific">Bifidobacterium phasiani</name>
    <dbReference type="NCBI Taxonomy" id="2834431"/>
    <lineage>
        <taxon>Bacteria</taxon>
        <taxon>Bacillati</taxon>
        <taxon>Actinomycetota</taxon>
        <taxon>Actinomycetes</taxon>
        <taxon>Bifidobacteriales</taxon>
        <taxon>Bifidobacteriaceae</taxon>
        <taxon>Bifidobacterium</taxon>
    </lineage>
</organism>
<accession>A0ABS6W832</accession>
<gene>
    <name evidence="2" type="ORF">KIH73_04545</name>
</gene>
<reference evidence="2 3" key="1">
    <citation type="submission" date="2021-05" db="EMBL/GenBank/DDBJ databases">
        <title>Phylogenetic classification of ten novel species belonging to the genus Bifidobacterium comprising B. colchicus sp. nov., B. abeli sp. nov., B. bicoloris sp. nov., B. guerezis sp. nov., B. rosaliae sp. nov., B. santillanensis sp. nov., B. argentati sp. nov., B. amazzoni sp. nov., B. pluviali sp. nov., and B. pinnaculum sp. nov.</title>
        <authorList>
            <person name="Lugli G.A."/>
            <person name="Ruiz Garcia L."/>
            <person name="Margolles A."/>
            <person name="Ventura M."/>
        </authorList>
    </citation>
    <scope>NUCLEOTIDE SEQUENCE [LARGE SCALE GENOMIC DNA]</scope>
    <source>
        <strain evidence="2 3">6T3</strain>
    </source>
</reference>
<keyword evidence="1" id="KW-1133">Transmembrane helix</keyword>
<sequence>MSARSTSKDASGDNHKGLTSFALKIIALLFVMVGTASTALLQPRLGDLNTADMGSLTGAILTDAVSWCAVPIYAWLLVNGFRHTHSAGWYLGRLAVLAVVSEVPYDLATSHRVFDMGSQNPVWGLCITLVVLIVLNAFQGRHDVASWGIRILVFIAALMWIFMFNVGLRLGLVNEGLLTLAFALVFWLLPARENTMMFTAGALGALSFILPALGVMLLHWRSGREGYPAPWVRWVFYVLYPLHLLVFGLL</sequence>
<keyword evidence="3" id="KW-1185">Reference proteome</keyword>
<feature type="transmembrane region" description="Helical" evidence="1">
    <location>
        <begin position="172"/>
        <end position="189"/>
    </location>
</feature>
<feature type="transmembrane region" description="Helical" evidence="1">
    <location>
        <begin position="231"/>
        <end position="249"/>
    </location>
</feature>
<proteinExistence type="predicted"/>